<evidence type="ECO:0000313" key="3">
    <source>
        <dbReference type="Proteomes" id="UP001187415"/>
    </source>
</evidence>
<name>A0AA88NNA1_CHASR</name>
<protein>
    <submittedName>
        <fullName evidence="2">Uncharacterized protein</fullName>
    </submittedName>
</protein>
<feature type="transmembrane region" description="Helical" evidence="1">
    <location>
        <begin position="83"/>
        <end position="106"/>
    </location>
</feature>
<organism evidence="2 3">
    <name type="scientific">Channa striata</name>
    <name type="common">Snakehead murrel</name>
    <name type="synonym">Ophicephalus striatus</name>
    <dbReference type="NCBI Taxonomy" id="64152"/>
    <lineage>
        <taxon>Eukaryota</taxon>
        <taxon>Metazoa</taxon>
        <taxon>Chordata</taxon>
        <taxon>Craniata</taxon>
        <taxon>Vertebrata</taxon>
        <taxon>Euteleostomi</taxon>
        <taxon>Actinopterygii</taxon>
        <taxon>Neopterygii</taxon>
        <taxon>Teleostei</taxon>
        <taxon>Neoteleostei</taxon>
        <taxon>Acanthomorphata</taxon>
        <taxon>Anabantaria</taxon>
        <taxon>Anabantiformes</taxon>
        <taxon>Channoidei</taxon>
        <taxon>Channidae</taxon>
        <taxon>Channa</taxon>
    </lineage>
</organism>
<accession>A0AA88NNA1</accession>
<keyword evidence="1" id="KW-1133">Transmembrane helix</keyword>
<reference evidence="2" key="1">
    <citation type="submission" date="2023-07" db="EMBL/GenBank/DDBJ databases">
        <title>Chromosome-level Genome Assembly of Striped Snakehead (Channa striata).</title>
        <authorList>
            <person name="Liu H."/>
        </authorList>
    </citation>
    <scope>NUCLEOTIDE SEQUENCE</scope>
    <source>
        <strain evidence="2">Gz</strain>
        <tissue evidence="2">Muscle</tissue>
    </source>
</reference>
<dbReference type="EMBL" id="JAUPFM010000001">
    <property type="protein sequence ID" value="KAK2863316.1"/>
    <property type="molecule type" value="Genomic_DNA"/>
</dbReference>
<comment type="caution">
    <text evidence="2">The sequence shown here is derived from an EMBL/GenBank/DDBJ whole genome shotgun (WGS) entry which is preliminary data.</text>
</comment>
<dbReference type="Proteomes" id="UP001187415">
    <property type="component" value="Unassembled WGS sequence"/>
</dbReference>
<dbReference type="AlphaFoldDB" id="A0AA88NNA1"/>
<keyword evidence="3" id="KW-1185">Reference proteome</keyword>
<sequence length="155" mass="17738">MRTVNVDFNGFTFSLFTLSFRLAFVYWTPVEAQSQLRSKVKDSVVELVVDPNYSQTWTTEMPLQTPDPKEEMDDTGWPSRSRWIPVVVVFAVFVVLAVGGITVCLMRENHQKDELLETCWGKKTVKVKRCFQLMDSVDLHFESATLGAKKTLPDL</sequence>
<proteinExistence type="predicted"/>
<gene>
    <name evidence="2" type="ORF">Q5P01_002849</name>
</gene>
<evidence type="ECO:0000313" key="2">
    <source>
        <dbReference type="EMBL" id="KAK2863316.1"/>
    </source>
</evidence>
<evidence type="ECO:0000256" key="1">
    <source>
        <dbReference type="SAM" id="Phobius"/>
    </source>
</evidence>
<keyword evidence="1" id="KW-0472">Membrane</keyword>
<keyword evidence="1" id="KW-0812">Transmembrane</keyword>